<evidence type="ECO:0000256" key="1">
    <source>
        <dbReference type="ARBA" id="ARBA00004370"/>
    </source>
</evidence>
<dbReference type="GO" id="GO:0035556">
    <property type="term" value="P:intracellular signal transduction"/>
    <property type="evidence" value="ECO:0007669"/>
    <property type="project" value="InterPro"/>
</dbReference>
<dbReference type="InterPro" id="IPR029787">
    <property type="entry name" value="Nucleotide_cyclase"/>
</dbReference>
<keyword evidence="6 7" id="KW-0456">Lyase</keyword>
<name>A0A6J8AQH9_MYTCO</name>
<keyword evidence="5" id="KW-0472">Membrane</keyword>
<dbReference type="GO" id="GO:0000166">
    <property type="term" value="F:nucleotide binding"/>
    <property type="evidence" value="ECO:0007669"/>
    <property type="project" value="UniProtKB-KW"/>
</dbReference>
<dbReference type="AlphaFoldDB" id="A0A6J8AQH9"/>
<dbReference type="GO" id="GO:0004383">
    <property type="term" value="F:guanylate cyclase activity"/>
    <property type="evidence" value="ECO:0007669"/>
    <property type="project" value="TreeGrafter"/>
</dbReference>
<accession>A0A6J8AQH9</accession>
<keyword evidence="11" id="KW-1185">Reference proteome</keyword>
<dbReference type="SMART" id="SM00044">
    <property type="entry name" value="CYCc"/>
    <property type="match status" value="1"/>
</dbReference>
<dbReference type="SUPFAM" id="SSF55073">
    <property type="entry name" value="Nucleotide cyclase"/>
    <property type="match status" value="1"/>
</dbReference>
<dbReference type="InterPro" id="IPR001054">
    <property type="entry name" value="A/G_cyclase"/>
</dbReference>
<dbReference type="InterPro" id="IPR018297">
    <property type="entry name" value="A/G_cyclase_CS"/>
</dbReference>
<dbReference type="PROSITE" id="PS50125">
    <property type="entry name" value="GUANYLATE_CYCLASE_2"/>
    <property type="match status" value="1"/>
</dbReference>
<evidence type="ECO:0000256" key="6">
    <source>
        <dbReference type="ARBA" id="ARBA00023239"/>
    </source>
</evidence>
<reference evidence="10 11" key="1">
    <citation type="submission" date="2020-06" db="EMBL/GenBank/DDBJ databases">
        <authorList>
            <person name="Li R."/>
            <person name="Bekaert M."/>
        </authorList>
    </citation>
    <scope>NUCLEOTIDE SEQUENCE [LARGE SCALE GENOMIC DNA]</scope>
    <source>
        <strain evidence="11">wild</strain>
    </source>
</reference>
<dbReference type="GO" id="GO:0001653">
    <property type="term" value="F:peptide receptor activity"/>
    <property type="evidence" value="ECO:0007669"/>
    <property type="project" value="TreeGrafter"/>
</dbReference>
<evidence type="ECO:0000256" key="4">
    <source>
        <dbReference type="ARBA" id="ARBA00022989"/>
    </source>
</evidence>
<feature type="compositionally biased region" description="Basic residues" evidence="8">
    <location>
        <begin position="167"/>
        <end position="176"/>
    </location>
</feature>
<dbReference type="GO" id="GO:0007168">
    <property type="term" value="P:receptor guanylyl cyclase signaling pathway"/>
    <property type="evidence" value="ECO:0007669"/>
    <property type="project" value="TreeGrafter"/>
</dbReference>
<dbReference type="PANTHER" id="PTHR11920:SF497">
    <property type="entry name" value="GUANYLATE CYCLASE"/>
    <property type="match status" value="1"/>
</dbReference>
<evidence type="ECO:0000256" key="8">
    <source>
        <dbReference type="SAM" id="MobiDB-lite"/>
    </source>
</evidence>
<keyword evidence="4" id="KW-1133">Transmembrane helix</keyword>
<evidence type="ECO:0000256" key="3">
    <source>
        <dbReference type="ARBA" id="ARBA00022741"/>
    </source>
</evidence>
<dbReference type="Gene3D" id="3.30.70.1230">
    <property type="entry name" value="Nucleotide cyclase"/>
    <property type="match status" value="1"/>
</dbReference>
<evidence type="ECO:0000259" key="9">
    <source>
        <dbReference type="PROSITE" id="PS50125"/>
    </source>
</evidence>
<dbReference type="FunFam" id="3.30.70.1230:FF:000030">
    <property type="entry name" value="Si:ch211-215j19.12"/>
    <property type="match status" value="1"/>
</dbReference>
<keyword evidence="3" id="KW-0547">Nucleotide-binding</keyword>
<dbReference type="PROSITE" id="PS00452">
    <property type="entry name" value="GUANYLATE_CYCLASE_1"/>
    <property type="match status" value="1"/>
</dbReference>
<comment type="subcellular location">
    <subcellularLocation>
        <location evidence="1">Membrane</location>
    </subcellularLocation>
</comment>
<dbReference type="Pfam" id="PF00211">
    <property type="entry name" value="Guanylate_cyc"/>
    <property type="match status" value="1"/>
</dbReference>
<evidence type="ECO:0000313" key="11">
    <source>
        <dbReference type="Proteomes" id="UP000507470"/>
    </source>
</evidence>
<dbReference type="InterPro" id="IPR050401">
    <property type="entry name" value="Cyclic_nucleotide_synthase"/>
</dbReference>
<sequence>MYSMFDERIDVYDVYKVETIGDAYMVASGVPNRNGLKHAEEIATMGIDLVASIKQLKIPHKKEEHIKIRVGIHTGPCVAGVVGIKMPRYCLFGDTVNTASRMESNSLPLKIHISRETRDILEATSNYEITSRGEINIKGKGAMVTYWLDGRKDMSAANDTMVCLWQPKKKSKKKKQNSAGDLNKNSDNKTIQEKTESNMSLDGKNTECINTVMDGNTNASAANTPANDLIVDKTDIIQNETSISSEKTTEISNLNDISVDHQMAKYKNCDQNDDKFNETSFKTADDTKTVLKNISREQTNNSLINLQKIDTGIIESNVKTDALTAIPSVIETLSRDSSLENEVLNGSYSLRKNETKIEISSSNLSEISA</sequence>
<feature type="compositionally biased region" description="Basic and acidic residues" evidence="8">
    <location>
        <begin position="184"/>
        <end position="196"/>
    </location>
</feature>
<dbReference type="PANTHER" id="PTHR11920">
    <property type="entry name" value="GUANYLYL CYCLASE"/>
    <property type="match status" value="1"/>
</dbReference>
<proteinExistence type="inferred from homology"/>
<feature type="domain" description="Guanylate cyclase" evidence="9">
    <location>
        <begin position="1"/>
        <end position="103"/>
    </location>
</feature>
<gene>
    <name evidence="10" type="ORF">MCOR_10499</name>
</gene>
<comment type="similarity">
    <text evidence="7">Belongs to the adenylyl cyclase class-4/guanylyl cyclase family.</text>
</comment>
<evidence type="ECO:0000256" key="7">
    <source>
        <dbReference type="RuleBase" id="RU000405"/>
    </source>
</evidence>
<evidence type="ECO:0000256" key="2">
    <source>
        <dbReference type="ARBA" id="ARBA00022692"/>
    </source>
</evidence>
<evidence type="ECO:0000313" key="10">
    <source>
        <dbReference type="EMBL" id="CAC5372375.1"/>
    </source>
</evidence>
<dbReference type="OrthoDB" id="60033at2759"/>
<evidence type="ECO:0000256" key="5">
    <source>
        <dbReference type="ARBA" id="ARBA00023136"/>
    </source>
</evidence>
<feature type="region of interest" description="Disordered" evidence="8">
    <location>
        <begin position="167"/>
        <end position="203"/>
    </location>
</feature>
<protein>
    <recommendedName>
        <fullName evidence="9">Guanylate cyclase domain-containing protein</fullName>
    </recommendedName>
</protein>
<dbReference type="CDD" id="cd07302">
    <property type="entry name" value="CHD"/>
    <property type="match status" value="1"/>
</dbReference>
<dbReference type="GO" id="GO:0005886">
    <property type="term" value="C:plasma membrane"/>
    <property type="evidence" value="ECO:0007669"/>
    <property type="project" value="TreeGrafter"/>
</dbReference>
<dbReference type="GO" id="GO:0004016">
    <property type="term" value="F:adenylate cyclase activity"/>
    <property type="evidence" value="ECO:0007669"/>
    <property type="project" value="TreeGrafter"/>
</dbReference>
<keyword evidence="2" id="KW-0812">Transmembrane</keyword>
<organism evidence="10 11">
    <name type="scientific">Mytilus coruscus</name>
    <name type="common">Sea mussel</name>
    <dbReference type="NCBI Taxonomy" id="42192"/>
    <lineage>
        <taxon>Eukaryota</taxon>
        <taxon>Metazoa</taxon>
        <taxon>Spiralia</taxon>
        <taxon>Lophotrochozoa</taxon>
        <taxon>Mollusca</taxon>
        <taxon>Bivalvia</taxon>
        <taxon>Autobranchia</taxon>
        <taxon>Pteriomorphia</taxon>
        <taxon>Mytilida</taxon>
        <taxon>Mytiloidea</taxon>
        <taxon>Mytilidae</taxon>
        <taxon>Mytilinae</taxon>
        <taxon>Mytilus</taxon>
    </lineage>
</organism>
<dbReference type="EMBL" id="CACVKT020001843">
    <property type="protein sequence ID" value="CAC5372375.1"/>
    <property type="molecule type" value="Genomic_DNA"/>
</dbReference>
<dbReference type="Proteomes" id="UP000507470">
    <property type="component" value="Unassembled WGS sequence"/>
</dbReference>